<evidence type="ECO:0000256" key="2">
    <source>
        <dbReference type="SAM" id="Phobius"/>
    </source>
</evidence>
<gene>
    <name evidence="3" type="ORF">AVDCRST_MAG57-3135</name>
</gene>
<feature type="compositionally biased region" description="Pro residues" evidence="1">
    <location>
        <begin position="45"/>
        <end position="57"/>
    </location>
</feature>
<feature type="region of interest" description="Disordered" evidence="1">
    <location>
        <begin position="1"/>
        <end position="65"/>
    </location>
</feature>
<protein>
    <submittedName>
        <fullName evidence="3">Uncharacterized protein</fullName>
    </submittedName>
</protein>
<feature type="compositionally biased region" description="Pro residues" evidence="1">
    <location>
        <begin position="1"/>
        <end position="17"/>
    </location>
</feature>
<reference evidence="3" key="1">
    <citation type="submission" date="2020-02" db="EMBL/GenBank/DDBJ databases">
        <authorList>
            <person name="Meier V. D."/>
        </authorList>
    </citation>
    <scope>NUCLEOTIDE SEQUENCE</scope>
    <source>
        <strain evidence="3">AVDCRST_MAG57</strain>
    </source>
</reference>
<dbReference type="AlphaFoldDB" id="A0A6J4J210"/>
<evidence type="ECO:0000313" key="3">
    <source>
        <dbReference type="EMBL" id="CAA9265710.1"/>
    </source>
</evidence>
<keyword evidence="2" id="KW-0472">Membrane</keyword>
<keyword evidence="2" id="KW-0812">Transmembrane</keyword>
<accession>A0A6J4J210</accession>
<dbReference type="EMBL" id="CADCTI010000239">
    <property type="protein sequence ID" value="CAA9265710.1"/>
    <property type="molecule type" value="Genomic_DNA"/>
</dbReference>
<feature type="transmembrane region" description="Helical" evidence="2">
    <location>
        <begin position="72"/>
        <end position="98"/>
    </location>
</feature>
<organism evidence="3">
    <name type="scientific">uncultured Blastococcus sp</name>
    <dbReference type="NCBI Taxonomy" id="217144"/>
    <lineage>
        <taxon>Bacteria</taxon>
        <taxon>Bacillati</taxon>
        <taxon>Actinomycetota</taxon>
        <taxon>Actinomycetes</taxon>
        <taxon>Geodermatophilales</taxon>
        <taxon>Geodermatophilaceae</taxon>
        <taxon>Blastococcus</taxon>
        <taxon>environmental samples</taxon>
    </lineage>
</organism>
<keyword evidence="2" id="KW-1133">Transmembrane helix</keyword>
<evidence type="ECO:0000256" key="1">
    <source>
        <dbReference type="SAM" id="MobiDB-lite"/>
    </source>
</evidence>
<proteinExistence type="predicted"/>
<sequence length="219" mass="22434">MSQPLQPPVEGPGPSAPQPAERPSSEQAWSPPAAQPDTTGWAVPPSSPAPVWQPPGSPSASQQAGPLQRGGLLLALAAAAGLLAGLLGGGLVAAVLFAGSAADVGREIADQIGPAVEQGIVDGQAQAMEESLDGTFSEDYSWSAGEPIPLSDQFPPTPPVDLGSDPIMDGYAQLCFEGDLQACDDLYTDSPPMSLYERYATTCGGRVKEYTAAVCTDLE</sequence>
<name>A0A6J4J210_9ACTN</name>